<evidence type="ECO:0000256" key="2">
    <source>
        <dbReference type="RuleBase" id="RU362097"/>
    </source>
</evidence>
<dbReference type="GO" id="GO:0015562">
    <property type="term" value="F:efflux transmembrane transporter activity"/>
    <property type="evidence" value="ECO:0007669"/>
    <property type="project" value="InterPro"/>
</dbReference>
<keyword evidence="2" id="KW-1134">Transmembrane beta strand</keyword>
<protein>
    <submittedName>
        <fullName evidence="3">NodT family efflux transporter outer membrane factor (OMF) lipoprotein</fullName>
    </submittedName>
</protein>
<gene>
    <name evidence="3" type="ORF">GGD41_003518</name>
</gene>
<keyword evidence="2" id="KW-0472">Membrane</keyword>
<organism evidence="3 4">
    <name type="scientific">Paraburkholderia bryophila</name>
    <dbReference type="NCBI Taxonomy" id="420952"/>
    <lineage>
        <taxon>Bacteria</taxon>
        <taxon>Pseudomonadati</taxon>
        <taxon>Pseudomonadota</taxon>
        <taxon>Betaproteobacteria</taxon>
        <taxon>Burkholderiales</taxon>
        <taxon>Burkholderiaceae</taxon>
        <taxon>Paraburkholderia</taxon>
    </lineage>
</organism>
<dbReference type="Pfam" id="PF02321">
    <property type="entry name" value="OEP"/>
    <property type="match status" value="2"/>
</dbReference>
<dbReference type="EMBL" id="JACCAU010000001">
    <property type="protein sequence ID" value="NYH16290.1"/>
    <property type="molecule type" value="Genomic_DNA"/>
</dbReference>
<dbReference type="GO" id="GO:0005886">
    <property type="term" value="C:plasma membrane"/>
    <property type="evidence" value="ECO:0007669"/>
    <property type="project" value="UniProtKB-SubCell"/>
</dbReference>
<sequence length="501" mass="53953">MKQMKMPTLPDKIRRSRKRSWPTALVIAIAVAGTLAACTSAVKVDLPAPRVLPSAFEQVPAASGAQTDLAHWWRDWQDPELSRYVNEALQANTELGVAQARVREARSLAAVVDSARYPMLSAQAGAEHGFGNLRDPTDVPDGTPDLDGYAGGVTSVWEVDIFGRRASDSAAASALADMAQEKLRGARIAIAADVAQNYLAARGLQRRLLLLDRSLNTLHDMQRYAEARFRTGQAVRYDVQRVTEQIAAREAERPVLVSEIDVRRRRLAVLAGKAAQQATPLDAPGTFRVPDVPTGELPSTVLERRPDVRATAASVHAQAARLGSAEAQLLPRFYLTFVGLDGHLRLDGLPGLSGSGGLIGVGADLPIFNAGRIRSNIAANDAGLQAALGEYDGSILRALEEVDSSYGARHGLDMRIERLDATRLTAGRNVEDVRQLYEGGQLTMRDVLDARLDALQREDEMIQAQTAQALATVRLYLALGGGWSIAETTVPAGGVNRGLLQ</sequence>
<dbReference type="PANTHER" id="PTHR30203">
    <property type="entry name" value="OUTER MEMBRANE CATION EFFLUX PROTEIN"/>
    <property type="match status" value="1"/>
</dbReference>
<dbReference type="Gene3D" id="2.20.200.10">
    <property type="entry name" value="Outer membrane efflux proteins (OEP)"/>
    <property type="match status" value="1"/>
</dbReference>
<comment type="similarity">
    <text evidence="1 2">Belongs to the outer membrane factor (OMF) (TC 1.B.17) family.</text>
</comment>
<evidence type="ECO:0000313" key="3">
    <source>
        <dbReference type="EMBL" id="NYH16290.1"/>
    </source>
</evidence>
<dbReference type="NCBIfam" id="TIGR01845">
    <property type="entry name" value="outer_NodT"/>
    <property type="match status" value="1"/>
</dbReference>
<evidence type="ECO:0000313" key="4">
    <source>
        <dbReference type="Proteomes" id="UP000572540"/>
    </source>
</evidence>
<proteinExistence type="inferred from homology"/>
<reference evidence="3 4" key="1">
    <citation type="submission" date="2020-07" db="EMBL/GenBank/DDBJ databases">
        <title>Exploring microbial biodiversity for novel pathways involved in the catabolism of aromatic compounds derived from lignin.</title>
        <authorList>
            <person name="Elkins J."/>
        </authorList>
    </citation>
    <scope>NUCLEOTIDE SEQUENCE [LARGE SCALE GENOMIC DNA]</scope>
    <source>
        <strain evidence="3 4">H2C3B</strain>
    </source>
</reference>
<comment type="caution">
    <text evidence="3">The sequence shown here is derived from an EMBL/GenBank/DDBJ whole genome shotgun (WGS) entry which is preliminary data.</text>
</comment>
<dbReference type="AlphaFoldDB" id="A0A7Y9W9D6"/>
<dbReference type="Proteomes" id="UP000572540">
    <property type="component" value="Unassembled WGS sequence"/>
</dbReference>
<dbReference type="InterPro" id="IPR003423">
    <property type="entry name" value="OMP_efflux"/>
</dbReference>
<dbReference type="SUPFAM" id="SSF56954">
    <property type="entry name" value="Outer membrane efflux proteins (OEP)"/>
    <property type="match status" value="1"/>
</dbReference>
<keyword evidence="2" id="KW-0812">Transmembrane</keyword>
<name>A0A7Y9W9D6_9BURK</name>
<comment type="subcellular location">
    <subcellularLocation>
        <location evidence="2">Cell membrane</location>
        <topology evidence="2">Lipid-anchor</topology>
    </subcellularLocation>
</comment>
<evidence type="ECO:0000256" key="1">
    <source>
        <dbReference type="ARBA" id="ARBA00007613"/>
    </source>
</evidence>
<keyword evidence="2 3" id="KW-0449">Lipoprotein</keyword>
<accession>A0A7Y9W9D6</accession>
<keyword evidence="2" id="KW-0564">Palmitate</keyword>
<dbReference type="PANTHER" id="PTHR30203:SF32">
    <property type="entry name" value="CATION EFFLUX SYSTEM PROTEIN CUSC"/>
    <property type="match status" value="1"/>
</dbReference>
<dbReference type="InterPro" id="IPR010131">
    <property type="entry name" value="MdtP/NodT-like"/>
</dbReference>
<dbReference type="Gene3D" id="1.20.1600.10">
    <property type="entry name" value="Outer membrane efflux proteins (OEP)"/>
    <property type="match status" value="1"/>
</dbReference>